<dbReference type="SUPFAM" id="SSF55874">
    <property type="entry name" value="ATPase domain of HSP90 chaperone/DNA topoisomerase II/histidine kinase"/>
    <property type="match status" value="1"/>
</dbReference>
<evidence type="ECO:0000256" key="8">
    <source>
        <dbReference type="SAM" id="Phobius"/>
    </source>
</evidence>
<feature type="transmembrane region" description="Helical" evidence="8">
    <location>
        <begin position="84"/>
        <end position="103"/>
    </location>
</feature>
<dbReference type="GO" id="GO:0000155">
    <property type="term" value="F:phosphorelay sensor kinase activity"/>
    <property type="evidence" value="ECO:0007669"/>
    <property type="project" value="InterPro"/>
</dbReference>
<dbReference type="STRING" id="1236989.JCM15548_12574"/>
<sequence>MSKALDSEKIKTQFENYLRRVFLDNLALILTMGAVFLSYYIYSDWSVRNNYNAVLIRAVPMAIIVVLLMLHFVARHRFYHIKKILYIAVYLAVQLMMYAKCLLHLHDDALAPSVTGAILVIFLVSLDAKENKGWTAFIFGLPILLFTLVLVFFGKPSDQEFLIIADIYPILIIGFIINRVQYNLRFKLFKTNKLLLNEQNKTKALYSESLTINRLLEQKAIEARVIKEEIEVKNEELKKLNVAKDKFLGIIAHDLKNPIGNICGLSDLLLVDKRLEEKEKYKFIELINESILHTHRLLENLLDWARAQGDSMTFLPENHNAHKVVEKELKALRPMAGKKGISVENNIPADFQLFTDRNMFETIIRNLVANAIKFTPLDGKIGIDAQFIQREGRHMVEISVADNGVGMEANLVSKLFEISEQTSTKGTNNEEGTGLGLLLCKEFMDIHNGVIDVESKPGKGSVFKCLFPLN</sequence>
<gene>
    <name evidence="10" type="ORF">JCM15548_12574</name>
</gene>
<evidence type="ECO:0000313" key="11">
    <source>
        <dbReference type="Proteomes" id="UP000032900"/>
    </source>
</evidence>
<dbReference type="EC" id="2.7.13.3" evidence="2"/>
<comment type="caution">
    <text evidence="10">The sequence shown here is derived from an EMBL/GenBank/DDBJ whole genome shotgun (WGS) entry which is preliminary data.</text>
</comment>
<feature type="transmembrane region" description="Helical" evidence="8">
    <location>
        <begin position="109"/>
        <end position="126"/>
    </location>
</feature>
<protein>
    <recommendedName>
        <fullName evidence="2">histidine kinase</fullName>
        <ecNumber evidence="2">2.7.13.3</ecNumber>
    </recommendedName>
</protein>
<keyword evidence="8" id="KW-0812">Transmembrane</keyword>
<keyword evidence="7" id="KW-0175">Coiled coil</keyword>
<dbReference type="SMART" id="SM00388">
    <property type="entry name" value="HisKA"/>
    <property type="match status" value="1"/>
</dbReference>
<dbReference type="OrthoDB" id="1112780at2"/>
<dbReference type="InterPro" id="IPR050736">
    <property type="entry name" value="Sensor_HK_Regulatory"/>
</dbReference>
<dbReference type="Pfam" id="PF00512">
    <property type="entry name" value="HisKA"/>
    <property type="match status" value="1"/>
</dbReference>
<keyword evidence="4" id="KW-0808">Transferase</keyword>
<dbReference type="InterPro" id="IPR003661">
    <property type="entry name" value="HisK_dim/P_dom"/>
</dbReference>
<dbReference type="Proteomes" id="UP000032900">
    <property type="component" value="Unassembled WGS sequence"/>
</dbReference>
<evidence type="ECO:0000256" key="5">
    <source>
        <dbReference type="ARBA" id="ARBA00022777"/>
    </source>
</evidence>
<keyword evidence="8" id="KW-1133">Transmembrane helix</keyword>
<dbReference type="CDD" id="cd00082">
    <property type="entry name" value="HisKA"/>
    <property type="match status" value="1"/>
</dbReference>
<evidence type="ECO:0000256" key="6">
    <source>
        <dbReference type="ARBA" id="ARBA00023012"/>
    </source>
</evidence>
<dbReference type="SUPFAM" id="SSF47384">
    <property type="entry name" value="Homodimeric domain of signal transducing histidine kinase"/>
    <property type="match status" value="1"/>
</dbReference>
<dbReference type="Gene3D" id="3.30.565.10">
    <property type="entry name" value="Histidine kinase-like ATPase, C-terminal domain"/>
    <property type="match status" value="1"/>
</dbReference>
<keyword evidence="3" id="KW-0597">Phosphoprotein</keyword>
<comment type="catalytic activity">
    <reaction evidence="1">
        <text>ATP + protein L-histidine = ADP + protein N-phospho-L-histidine.</text>
        <dbReference type="EC" id="2.7.13.3"/>
    </reaction>
</comment>
<feature type="transmembrane region" description="Helical" evidence="8">
    <location>
        <begin position="21"/>
        <end position="42"/>
    </location>
</feature>
<feature type="coiled-coil region" evidence="7">
    <location>
        <begin position="216"/>
        <end position="243"/>
    </location>
</feature>
<feature type="transmembrane region" description="Helical" evidence="8">
    <location>
        <begin position="133"/>
        <end position="155"/>
    </location>
</feature>
<evidence type="ECO:0000259" key="9">
    <source>
        <dbReference type="PROSITE" id="PS50109"/>
    </source>
</evidence>
<dbReference type="PROSITE" id="PS50109">
    <property type="entry name" value="HIS_KIN"/>
    <property type="match status" value="1"/>
</dbReference>
<dbReference type="InterPro" id="IPR005467">
    <property type="entry name" value="His_kinase_dom"/>
</dbReference>
<organism evidence="10 11">
    <name type="scientific">Geofilum rubicundum JCM 15548</name>
    <dbReference type="NCBI Taxonomy" id="1236989"/>
    <lineage>
        <taxon>Bacteria</taxon>
        <taxon>Pseudomonadati</taxon>
        <taxon>Bacteroidota</taxon>
        <taxon>Bacteroidia</taxon>
        <taxon>Marinilabiliales</taxon>
        <taxon>Marinilabiliaceae</taxon>
        <taxon>Geofilum</taxon>
    </lineage>
</organism>
<dbReference type="AlphaFoldDB" id="A0A0E9LYU4"/>
<evidence type="ECO:0000256" key="2">
    <source>
        <dbReference type="ARBA" id="ARBA00012438"/>
    </source>
</evidence>
<evidence type="ECO:0000256" key="1">
    <source>
        <dbReference type="ARBA" id="ARBA00000085"/>
    </source>
</evidence>
<dbReference type="InterPro" id="IPR036890">
    <property type="entry name" value="HATPase_C_sf"/>
</dbReference>
<dbReference type="PANTHER" id="PTHR43711">
    <property type="entry name" value="TWO-COMPONENT HISTIDINE KINASE"/>
    <property type="match status" value="1"/>
</dbReference>
<dbReference type="EMBL" id="BAZW01000021">
    <property type="protein sequence ID" value="GAO30311.1"/>
    <property type="molecule type" value="Genomic_DNA"/>
</dbReference>
<proteinExistence type="predicted"/>
<dbReference type="Pfam" id="PF02518">
    <property type="entry name" value="HATPase_c"/>
    <property type="match status" value="1"/>
</dbReference>
<feature type="transmembrane region" description="Helical" evidence="8">
    <location>
        <begin position="54"/>
        <end position="72"/>
    </location>
</feature>
<dbReference type="PRINTS" id="PR00344">
    <property type="entry name" value="BCTRLSENSOR"/>
</dbReference>
<accession>A0A0E9LYU4</accession>
<dbReference type="InterPro" id="IPR004358">
    <property type="entry name" value="Sig_transdc_His_kin-like_C"/>
</dbReference>
<name>A0A0E9LYU4_9BACT</name>
<keyword evidence="11" id="KW-1185">Reference proteome</keyword>
<reference evidence="10 11" key="1">
    <citation type="journal article" date="2015" name="Microbes Environ.">
        <title>Distribution and evolution of nitrogen fixation genes in the phylum bacteroidetes.</title>
        <authorList>
            <person name="Inoue J."/>
            <person name="Oshima K."/>
            <person name="Suda W."/>
            <person name="Sakamoto M."/>
            <person name="Iino T."/>
            <person name="Noda S."/>
            <person name="Hongoh Y."/>
            <person name="Hattori M."/>
            <person name="Ohkuma M."/>
        </authorList>
    </citation>
    <scope>NUCLEOTIDE SEQUENCE [LARGE SCALE GENOMIC DNA]</scope>
    <source>
        <strain evidence="10">JCM 15548</strain>
    </source>
</reference>
<keyword evidence="5 10" id="KW-0418">Kinase</keyword>
<dbReference type="InterPro" id="IPR036097">
    <property type="entry name" value="HisK_dim/P_sf"/>
</dbReference>
<keyword evidence="6" id="KW-0902">Two-component regulatory system</keyword>
<dbReference type="RefSeq" id="WP_062125183.1">
    <property type="nucleotide sequence ID" value="NZ_BAZW01000021.1"/>
</dbReference>
<keyword evidence="8" id="KW-0472">Membrane</keyword>
<dbReference type="InterPro" id="IPR003594">
    <property type="entry name" value="HATPase_dom"/>
</dbReference>
<dbReference type="Gene3D" id="1.10.287.130">
    <property type="match status" value="1"/>
</dbReference>
<evidence type="ECO:0000256" key="3">
    <source>
        <dbReference type="ARBA" id="ARBA00022553"/>
    </source>
</evidence>
<dbReference type="SMART" id="SM00387">
    <property type="entry name" value="HATPase_c"/>
    <property type="match status" value="1"/>
</dbReference>
<evidence type="ECO:0000313" key="10">
    <source>
        <dbReference type="EMBL" id="GAO30311.1"/>
    </source>
</evidence>
<dbReference type="PANTHER" id="PTHR43711:SF31">
    <property type="entry name" value="HISTIDINE KINASE"/>
    <property type="match status" value="1"/>
</dbReference>
<evidence type="ECO:0000256" key="7">
    <source>
        <dbReference type="SAM" id="Coils"/>
    </source>
</evidence>
<feature type="transmembrane region" description="Helical" evidence="8">
    <location>
        <begin position="161"/>
        <end position="180"/>
    </location>
</feature>
<evidence type="ECO:0000256" key="4">
    <source>
        <dbReference type="ARBA" id="ARBA00022679"/>
    </source>
</evidence>
<feature type="domain" description="Histidine kinase" evidence="9">
    <location>
        <begin position="250"/>
        <end position="470"/>
    </location>
</feature>